<keyword evidence="5" id="KW-1185">Reference proteome</keyword>
<evidence type="ECO:0000313" key="5">
    <source>
        <dbReference type="Proteomes" id="UP000529417"/>
    </source>
</evidence>
<feature type="domain" description="Fido" evidence="3">
    <location>
        <begin position="216"/>
        <end position="353"/>
    </location>
</feature>
<dbReference type="Pfam" id="PF02661">
    <property type="entry name" value="Fic"/>
    <property type="match status" value="1"/>
</dbReference>
<dbReference type="SUPFAM" id="SSF140931">
    <property type="entry name" value="Fic-like"/>
    <property type="match status" value="1"/>
</dbReference>
<reference evidence="4 5" key="1">
    <citation type="journal article" date="2000" name="Arch. Microbiol.">
        <title>Rhodobaca bogoriensis gen. nov. and sp. nov., an alkaliphilic purple nonsulfur bacterium from African Rift Valley soda lakes.</title>
        <authorList>
            <person name="Milford A.D."/>
            <person name="Achenbach L.A."/>
            <person name="Jung D.O."/>
            <person name="Madigan M.T."/>
        </authorList>
    </citation>
    <scope>NUCLEOTIDE SEQUENCE [LARGE SCALE GENOMIC DNA]</scope>
    <source>
        <strain evidence="4 5">2376</strain>
    </source>
</reference>
<dbReference type="PROSITE" id="PS51459">
    <property type="entry name" value="FIDO"/>
    <property type="match status" value="1"/>
</dbReference>
<gene>
    <name evidence="4" type="ORF">HUK65_17235</name>
</gene>
<dbReference type="InterPro" id="IPR040198">
    <property type="entry name" value="Fido_containing"/>
</dbReference>
<evidence type="ECO:0000256" key="2">
    <source>
        <dbReference type="PIRSR" id="PIRSR640198-3"/>
    </source>
</evidence>
<dbReference type="Proteomes" id="UP000529417">
    <property type="component" value="Unassembled WGS sequence"/>
</dbReference>
<dbReference type="EMBL" id="JACBXS010000066">
    <property type="protein sequence ID" value="NYS26723.1"/>
    <property type="molecule type" value="Genomic_DNA"/>
</dbReference>
<evidence type="ECO:0000259" key="3">
    <source>
        <dbReference type="PROSITE" id="PS51459"/>
    </source>
</evidence>
<organism evidence="4 5">
    <name type="scientific">Rhabdonatronobacter sediminivivens</name>
    <dbReference type="NCBI Taxonomy" id="2743469"/>
    <lineage>
        <taxon>Bacteria</taxon>
        <taxon>Pseudomonadati</taxon>
        <taxon>Pseudomonadota</taxon>
        <taxon>Alphaproteobacteria</taxon>
        <taxon>Rhodobacterales</taxon>
        <taxon>Paracoccaceae</taxon>
        <taxon>Rhabdonatronobacter</taxon>
    </lineage>
</organism>
<name>A0A7Z0L313_9RHOB</name>
<comment type="caution">
    <text evidence="4">The sequence shown here is derived from an EMBL/GenBank/DDBJ whole genome shotgun (WGS) entry which is preliminary data.</text>
</comment>
<dbReference type="AlphaFoldDB" id="A0A7Z0L313"/>
<dbReference type="PANTHER" id="PTHR13504:SF38">
    <property type="entry name" value="FIDO DOMAIN-CONTAINING PROTEIN"/>
    <property type="match status" value="1"/>
</dbReference>
<feature type="site" description="Important for autoinhibition of adenylyltransferase activity" evidence="2">
    <location>
        <position position="167"/>
    </location>
</feature>
<sequence length="449" mass="50304">MSGRDQDIREAILAALPGDLAAVPLSQIEARLLAGGASASRRTLQRHLAVLEQDGRVVREGRSVAVTYRRAETAQATTDSGIILSEAGRAVLDLVSRPAMARRPVTYNQDFLDAYAPNTTFYLPEALRSQLHDMGRTGDSARPAGTHLRDVIGRLMIDLSWASSKLEGNTYSRLDTENLIRFGTAAEGKDLIEAQMILNHKAAIELIAEAPEEVGYDSYTFLNLHALLSENLLADPAACGRLRRRPVDIGGSVYTPLAIPQRIEANFRTILDKAGRIEDPFETSFFLMVHIPYLQPFEDVNKRVSRLGANIPLIRHNLSPLSFIDMPEEPYFRGTQAVYELNRIELLADVYLAAYERSCQRYAAIVKSLPEPDPLRLRYREQIRALVRDIVVEGHADIGQYVAGDVDRHTRARLQEIVDAEIANLHEGNVLRFGIRRSQFEAWVRRREA</sequence>
<dbReference type="InterPro" id="IPR036597">
    <property type="entry name" value="Fido-like_dom_sf"/>
</dbReference>
<accession>A0A7Z0L313</accession>
<dbReference type="InterPro" id="IPR003812">
    <property type="entry name" value="Fido"/>
</dbReference>
<keyword evidence="1" id="KW-0547">Nucleotide-binding</keyword>
<evidence type="ECO:0000313" key="4">
    <source>
        <dbReference type="EMBL" id="NYS26723.1"/>
    </source>
</evidence>
<proteinExistence type="predicted"/>
<dbReference type="RefSeq" id="WP_179907516.1">
    <property type="nucleotide sequence ID" value="NZ_JACBXS010000066.1"/>
</dbReference>
<dbReference type="Gene3D" id="1.10.3290.10">
    <property type="entry name" value="Fido-like domain"/>
    <property type="match status" value="1"/>
</dbReference>
<dbReference type="PANTHER" id="PTHR13504">
    <property type="entry name" value="FIDO DOMAIN-CONTAINING PROTEIN DDB_G0283145"/>
    <property type="match status" value="1"/>
</dbReference>
<protein>
    <submittedName>
        <fullName evidence="4">Fic family protein</fullName>
    </submittedName>
</protein>
<evidence type="ECO:0000256" key="1">
    <source>
        <dbReference type="PIRSR" id="PIRSR640198-2"/>
    </source>
</evidence>
<feature type="binding site" evidence="1">
    <location>
        <begin position="299"/>
        <end position="306"/>
    </location>
    <ligand>
        <name>ATP</name>
        <dbReference type="ChEBI" id="CHEBI:30616"/>
    </ligand>
</feature>
<keyword evidence="1" id="KW-0067">ATP-binding</keyword>